<keyword evidence="6 7" id="KW-0819">tRNA processing</keyword>
<comment type="pathway">
    <text evidence="7">tRNA modification; N(7)-methylguanine-tRNA biosynthesis.</text>
</comment>
<organism evidence="8 9">
    <name type="scientific">Merdimmobilis hominis</name>
    <dbReference type="NCBI Taxonomy" id="2897707"/>
    <lineage>
        <taxon>Bacteria</taxon>
        <taxon>Bacillati</taxon>
        <taxon>Bacillota</taxon>
        <taxon>Clostridia</taxon>
        <taxon>Eubacteriales</taxon>
        <taxon>Oscillospiraceae</taxon>
        <taxon>Merdimmobilis</taxon>
    </lineage>
</organism>
<dbReference type="PROSITE" id="PS51625">
    <property type="entry name" value="SAM_MT_TRMB"/>
    <property type="match status" value="1"/>
</dbReference>
<evidence type="ECO:0000256" key="6">
    <source>
        <dbReference type="ARBA" id="ARBA00022694"/>
    </source>
</evidence>
<comment type="caution">
    <text evidence="8">The sequence shown here is derived from an EMBL/GenBank/DDBJ whole genome shotgun (WGS) entry which is preliminary data.</text>
</comment>
<dbReference type="InterPro" id="IPR055361">
    <property type="entry name" value="tRNA_methyltr_TrmB_bact"/>
</dbReference>
<dbReference type="CDD" id="cd02440">
    <property type="entry name" value="AdoMet_MTases"/>
    <property type="match status" value="1"/>
</dbReference>
<reference evidence="8" key="1">
    <citation type="submission" date="2020-08" db="EMBL/GenBank/DDBJ databases">
        <authorList>
            <person name="Cejkova D."/>
            <person name="Kubasova T."/>
            <person name="Jahodarova E."/>
            <person name="Rychlik I."/>
        </authorList>
    </citation>
    <scope>NUCLEOTIDE SEQUENCE</scope>
    <source>
        <strain evidence="8">An559</strain>
    </source>
</reference>
<dbReference type="Gene3D" id="3.40.50.150">
    <property type="entry name" value="Vaccinia Virus protein VP39"/>
    <property type="match status" value="1"/>
</dbReference>
<evidence type="ECO:0000256" key="4">
    <source>
        <dbReference type="ARBA" id="ARBA00022679"/>
    </source>
</evidence>
<accession>A0A938X635</accession>
<comment type="catalytic activity">
    <reaction evidence="1 7">
        <text>guanosine(46) in tRNA + S-adenosyl-L-methionine = N(7)-methylguanosine(46) in tRNA + S-adenosyl-L-homocysteine</text>
        <dbReference type="Rhea" id="RHEA:42708"/>
        <dbReference type="Rhea" id="RHEA-COMP:10188"/>
        <dbReference type="Rhea" id="RHEA-COMP:10189"/>
        <dbReference type="ChEBI" id="CHEBI:57856"/>
        <dbReference type="ChEBI" id="CHEBI:59789"/>
        <dbReference type="ChEBI" id="CHEBI:74269"/>
        <dbReference type="ChEBI" id="CHEBI:74480"/>
        <dbReference type="EC" id="2.1.1.33"/>
    </reaction>
</comment>
<dbReference type="HAMAP" id="MF_01057">
    <property type="entry name" value="tRNA_methyltr_TrmB"/>
    <property type="match status" value="1"/>
</dbReference>
<dbReference type="PANTHER" id="PTHR23417:SF14">
    <property type="entry name" value="PENTACOTRIPEPTIDE-REPEAT REGION OF PRORP DOMAIN-CONTAINING PROTEIN"/>
    <property type="match status" value="1"/>
</dbReference>
<keyword evidence="3 7" id="KW-0489">Methyltransferase</keyword>
<dbReference type="Proteomes" id="UP000774750">
    <property type="component" value="Unassembled WGS sequence"/>
</dbReference>
<dbReference type="GO" id="GO:0043527">
    <property type="term" value="C:tRNA methyltransferase complex"/>
    <property type="evidence" value="ECO:0007669"/>
    <property type="project" value="TreeGrafter"/>
</dbReference>
<comment type="caution">
    <text evidence="7">Lacks conserved residue(s) required for the propagation of feature annotation.</text>
</comment>
<dbReference type="GO" id="GO:0008176">
    <property type="term" value="F:tRNA (guanine(46)-N7)-methyltransferase activity"/>
    <property type="evidence" value="ECO:0007669"/>
    <property type="project" value="UniProtKB-UniRule"/>
</dbReference>
<dbReference type="EMBL" id="JACJKY010000003">
    <property type="protein sequence ID" value="MBM6920032.1"/>
    <property type="molecule type" value="Genomic_DNA"/>
</dbReference>
<dbReference type="PANTHER" id="PTHR23417">
    <property type="entry name" value="3-DEOXY-D-MANNO-OCTULOSONIC-ACID TRANSFERASE/TRNA GUANINE-N 7 - -METHYLTRANSFERASE"/>
    <property type="match status" value="1"/>
</dbReference>
<sequence>MRMRAKKWARPELAACPYYVKEPQEYKGKWDTVFSKKQPLHVELGCGKGRFLAQAGVENPQVNFIGIDLISDMLGVARRTIEAAYAQAERPVDNILLASMEITRIDMDFSDAPADQAERIYINFCNPWFKPSQHKKRLTHPRQLEKYRAFLKDGGEIWFKTDDDLLFKHSIGYFEQMGFTIRYLTYDLHTSGFSPNYRTEHEEMYTAQGIKTKFLIAVKQPGEFLAPRREKSLETAENKA</sequence>
<feature type="binding site" evidence="7">
    <location>
        <position position="130"/>
    </location>
    <ligand>
        <name>substrate</name>
    </ligand>
</feature>
<comment type="similarity">
    <text evidence="7">Belongs to the class I-like SAM-binding methyltransferase superfamily. TrmB family.</text>
</comment>
<dbReference type="Pfam" id="PF02390">
    <property type="entry name" value="Methyltransf_4"/>
    <property type="match status" value="1"/>
</dbReference>
<reference evidence="8" key="2">
    <citation type="journal article" date="2021" name="Sci. Rep.">
        <title>The distribution of antibiotic resistance genes in chicken gut microbiota commensals.</title>
        <authorList>
            <person name="Juricova H."/>
            <person name="Matiasovicova J."/>
            <person name="Kubasova T."/>
            <person name="Cejkova D."/>
            <person name="Rychlik I."/>
        </authorList>
    </citation>
    <scope>NUCLEOTIDE SEQUENCE</scope>
    <source>
        <strain evidence="8">An559</strain>
    </source>
</reference>
<keyword evidence="9" id="KW-1185">Reference proteome</keyword>
<feature type="binding site" evidence="7">
    <location>
        <position position="126"/>
    </location>
    <ligand>
        <name>S-adenosyl-L-methionine</name>
        <dbReference type="ChEBI" id="CHEBI:59789"/>
    </ligand>
</feature>
<dbReference type="SUPFAM" id="SSF53335">
    <property type="entry name" value="S-adenosyl-L-methionine-dependent methyltransferases"/>
    <property type="match status" value="1"/>
</dbReference>
<keyword evidence="5 7" id="KW-0949">S-adenosyl-L-methionine</keyword>
<feature type="binding site" evidence="7">
    <location>
        <position position="68"/>
    </location>
    <ligand>
        <name>S-adenosyl-L-methionine</name>
        <dbReference type="ChEBI" id="CHEBI:59789"/>
    </ligand>
</feature>
<dbReference type="RefSeq" id="WP_204444440.1">
    <property type="nucleotide sequence ID" value="NZ_JACJKY010000003.1"/>
</dbReference>
<dbReference type="InterPro" id="IPR029063">
    <property type="entry name" value="SAM-dependent_MTases_sf"/>
</dbReference>
<feature type="binding site" evidence="7">
    <location>
        <position position="162"/>
    </location>
    <ligand>
        <name>substrate</name>
    </ligand>
</feature>
<evidence type="ECO:0000313" key="8">
    <source>
        <dbReference type="EMBL" id="MBM6920032.1"/>
    </source>
</evidence>
<feature type="binding site" evidence="7">
    <location>
        <position position="101"/>
    </location>
    <ligand>
        <name>S-adenosyl-L-methionine</name>
        <dbReference type="ChEBI" id="CHEBI:59789"/>
    </ligand>
</feature>
<dbReference type="NCBIfam" id="TIGR00091">
    <property type="entry name" value="tRNA (guanosine(46)-N7)-methyltransferase TrmB"/>
    <property type="match status" value="1"/>
</dbReference>
<comment type="function">
    <text evidence="2 7">Catalyzes the formation of N(7)-methylguanine at position 46 (m7G46) in tRNA.</text>
</comment>
<evidence type="ECO:0000313" key="9">
    <source>
        <dbReference type="Proteomes" id="UP000774750"/>
    </source>
</evidence>
<keyword evidence="4 7" id="KW-0808">Transferase</keyword>
<dbReference type="NCBIfam" id="NF001080">
    <property type="entry name" value="PRK00121.2-2"/>
    <property type="match status" value="1"/>
</dbReference>
<proteinExistence type="inferred from homology"/>
<name>A0A938X635_9FIRM</name>
<evidence type="ECO:0000256" key="5">
    <source>
        <dbReference type="ARBA" id="ARBA00022691"/>
    </source>
</evidence>
<gene>
    <name evidence="7 8" type="primary">trmB</name>
    <name evidence="8" type="ORF">H6A12_02500</name>
</gene>
<feature type="binding site" evidence="7">
    <location>
        <position position="43"/>
    </location>
    <ligand>
        <name>S-adenosyl-L-methionine</name>
        <dbReference type="ChEBI" id="CHEBI:59789"/>
    </ligand>
</feature>
<evidence type="ECO:0000256" key="1">
    <source>
        <dbReference type="ARBA" id="ARBA00000142"/>
    </source>
</evidence>
<evidence type="ECO:0000256" key="3">
    <source>
        <dbReference type="ARBA" id="ARBA00022603"/>
    </source>
</evidence>
<evidence type="ECO:0000256" key="7">
    <source>
        <dbReference type="HAMAP-Rule" id="MF_01057"/>
    </source>
</evidence>
<dbReference type="EC" id="2.1.1.33" evidence="7"/>
<evidence type="ECO:0000256" key="2">
    <source>
        <dbReference type="ARBA" id="ARBA00003015"/>
    </source>
</evidence>
<protein>
    <recommendedName>
        <fullName evidence="7">tRNA (guanine-N(7)-)-methyltransferase</fullName>
        <ecNumber evidence="7">2.1.1.33</ecNumber>
    </recommendedName>
    <alternativeName>
        <fullName evidence="7">tRNA (guanine(46)-N(7))-methyltransferase</fullName>
    </alternativeName>
    <alternativeName>
        <fullName evidence="7">tRNA(m7G46)-methyltransferase</fullName>
    </alternativeName>
</protein>
<dbReference type="AlphaFoldDB" id="A0A938X635"/>
<dbReference type="InterPro" id="IPR003358">
    <property type="entry name" value="tRNA_(Gua-N-7)_MeTrfase_Trmb"/>
</dbReference>